<evidence type="ECO:0000256" key="2">
    <source>
        <dbReference type="ARBA" id="ARBA00022679"/>
    </source>
</evidence>
<sequence>MGDVAMTVPVLLALTQEHPNLKITFLTKPFFAPIVSEIPNVKVLTADVRGEHKGIFGLWKLFRQMRTLEIDAVADLHNVLRSNILKLFFRLYAIPVEQMDKGRKEKRELTSGKLKALRPLTPMYLRYKMVFEHLGLSFDVNKHHVLGKQKITTEVSKELFPISKKIIGIAPFAAFQGKVYPQHQMEKLLVELNNLDNSRIILFGGGKKETEILEQWENTFSNCISAAGKLTFQEELRVISNLRLMISMDSGNGHLAAMYGVPVITLWGITHPFAGFTPFGQSDSNQILSDRERFPLIPTSVYGNKFPPGYDKAMETISPQTIYDKIKELL</sequence>
<dbReference type="Pfam" id="PF01075">
    <property type="entry name" value="Glyco_transf_9"/>
    <property type="match status" value="1"/>
</dbReference>
<keyword evidence="2 3" id="KW-0808">Transferase</keyword>
<reference evidence="3 4" key="1">
    <citation type="submission" date="2017-08" db="EMBL/GenBank/DDBJ databases">
        <title>The complete genome sequence of Maribacter sp. B1, isolated from deep-sea sediment.</title>
        <authorList>
            <person name="Wu Y.-H."/>
            <person name="Cheng H."/>
            <person name="Xu X.-W."/>
        </authorList>
    </citation>
    <scope>NUCLEOTIDE SEQUENCE [LARGE SCALE GENOMIC DNA]</scope>
    <source>
        <strain evidence="3 4">B1</strain>
    </source>
</reference>
<dbReference type="OrthoDB" id="9768048at2"/>
<dbReference type="InterPro" id="IPR002201">
    <property type="entry name" value="Glyco_trans_9"/>
</dbReference>
<dbReference type="InterPro" id="IPR051199">
    <property type="entry name" value="LPS_LOS_Heptosyltrfase"/>
</dbReference>
<dbReference type="GO" id="GO:0009244">
    <property type="term" value="P:lipopolysaccharide core region biosynthetic process"/>
    <property type="evidence" value="ECO:0007669"/>
    <property type="project" value="TreeGrafter"/>
</dbReference>
<proteinExistence type="predicted"/>
<keyword evidence="1" id="KW-0328">Glycosyltransferase</keyword>
<dbReference type="PANTHER" id="PTHR30160">
    <property type="entry name" value="TETRAACYLDISACCHARIDE 4'-KINASE-RELATED"/>
    <property type="match status" value="1"/>
</dbReference>
<gene>
    <name evidence="3" type="ORF">CJ263_08035</name>
</gene>
<name>A0A223VBC4_9FLAO</name>
<protein>
    <submittedName>
        <fullName evidence="3">ADP-heptose--LPS heptosyltransferase RfaF</fullName>
    </submittedName>
</protein>
<keyword evidence="4" id="KW-1185">Reference proteome</keyword>
<dbReference type="SUPFAM" id="SSF53756">
    <property type="entry name" value="UDP-Glycosyltransferase/glycogen phosphorylase"/>
    <property type="match status" value="1"/>
</dbReference>
<dbReference type="GO" id="GO:0008713">
    <property type="term" value="F:ADP-heptose-lipopolysaccharide heptosyltransferase activity"/>
    <property type="evidence" value="ECO:0007669"/>
    <property type="project" value="TreeGrafter"/>
</dbReference>
<dbReference type="Gene3D" id="3.40.50.2000">
    <property type="entry name" value="Glycogen Phosphorylase B"/>
    <property type="match status" value="2"/>
</dbReference>
<dbReference type="Proteomes" id="UP000215244">
    <property type="component" value="Chromosome"/>
</dbReference>
<accession>A0A223VBC4</accession>
<dbReference type="CDD" id="cd03789">
    <property type="entry name" value="GT9_LPS_heptosyltransferase"/>
    <property type="match status" value="1"/>
</dbReference>
<dbReference type="AlphaFoldDB" id="A0A223VBC4"/>
<organism evidence="3 4">
    <name type="scientific">Maribacter cobaltidurans</name>
    <dbReference type="NCBI Taxonomy" id="1178778"/>
    <lineage>
        <taxon>Bacteria</taxon>
        <taxon>Pseudomonadati</taxon>
        <taxon>Bacteroidota</taxon>
        <taxon>Flavobacteriia</taxon>
        <taxon>Flavobacteriales</taxon>
        <taxon>Flavobacteriaceae</taxon>
        <taxon>Maribacter</taxon>
    </lineage>
</organism>
<evidence type="ECO:0000313" key="4">
    <source>
        <dbReference type="Proteomes" id="UP000215244"/>
    </source>
</evidence>
<dbReference type="KEGG" id="marb:CJ263_08035"/>
<evidence type="ECO:0000313" key="3">
    <source>
        <dbReference type="EMBL" id="ASV32612.1"/>
    </source>
</evidence>
<evidence type="ECO:0000256" key="1">
    <source>
        <dbReference type="ARBA" id="ARBA00022676"/>
    </source>
</evidence>
<dbReference type="EMBL" id="CP022957">
    <property type="protein sequence ID" value="ASV32612.1"/>
    <property type="molecule type" value="Genomic_DNA"/>
</dbReference>
<dbReference type="GO" id="GO:0005829">
    <property type="term" value="C:cytosol"/>
    <property type="evidence" value="ECO:0007669"/>
    <property type="project" value="TreeGrafter"/>
</dbReference>
<dbReference type="PANTHER" id="PTHR30160:SF22">
    <property type="entry name" value="LIPOPOLYSACCHARIDE CORE BIOSYNTHESIS PROTEIN"/>
    <property type="match status" value="1"/>
</dbReference>